<comment type="caution">
    <text evidence="1">The sequence shown here is derived from an EMBL/GenBank/DDBJ whole genome shotgun (WGS) entry which is preliminary data.</text>
</comment>
<name>A0A0J8VIH1_9GAMM</name>
<evidence type="ECO:0000313" key="1">
    <source>
        <dbReference type="EMBL" id="PSW27076.1"/>
    </source>
</evidence>
<dbReference type="OrthoDB" id="5815626at2"/>
<keyword evidence="2" id="KW-1185">Reference proteome</keyword>
<reference evidence="1 2" key="1">
    <citation type="submission" date="2018-01" db="EMBL/GenBank/DDBJ databases">
        <title>Whole genome sequencing of Histamine producing bacteria.</title>
        <authorList>
            <person name="Butler K."/>
        </authorList>
    </citation>
    <scope>NUCLEOTIDE SEQUENCE [LARGE SCALE GENOMIC DNA]</scope>
    <source>
        <strain evidence="1 2">DSM 24669</strain>
    </source>
</reference>
<gene>
    <name evidence="1" type="ORF">C9I94_03605</name>
</gene>
<sequence>MQKVKLTANPQIAVIFKGWSDDWAKESQADQKDMATKFHTVYKIAANAFANGEEVELTFVSALFSDCKQKAEMAAAMNEKVKASLQSDDERAQRIIAKVNTAAQDAAYVVNYLNNVLLQSA</sequence>
<protein>
    <submittedName>
        <fullName evidence="1">Uncharacterized protein</fullName>
    </submittedName>
</protein>
<dbReference type="EMBL" id="PYLZ01000001">
    <property type="protein sequence ID" value="PSW27076.1"/>
    <property type="molecule type" value="Genomic_DNA"/>
</dbReference>
<dbReference type="AlphaFoldDB" id="A0A0J8VIH1"/>
<organism evidence="1 2">
    <name type="scientific">Photobacterium swingsii</name>
    <dbReference type="NCBI Taxonomy" id="680026"/>
    <lineage>
        <taxon>Bacteria</taxon>
        <taxon>Pseudomonadati</taxon>
        <taxon>Pseudomonadota</taxon>
        <taxon>Gammaproteobacteria</taxon>
        <taxon>Vibrionales</taxon>
        <taxon>Vibrionaceae</taxon>
        <taxon>Photobacterium</taxon>
    </lineage>
</organism>
<proteinExistence type="predicted"/>
<dbReference type="RefSeq" id="WP_048897202.1">
    <property type="nucleotide sequence ID" value="NZ_AP024852.1"/>
</dbReference>
<dbReference type="Proteomes" id="UP000240481">
    <property type="component" value="Unassembled WGS sequence"/>
</dbReference>
<evidence type="ECO:0000313" key="2">
    <source>
        <dbReference type="Proteomes" id="UP000240481"/>
    </source>
</evidence>
<accession>A0A0J8VIH1</accession>